<evidence type="ECO:0000256" key="2">
    <source>
        <dbReference type="ARBA" id="ARBA00022964"/>
    </source>
</evidence>
<dbReference type="EMBL" id="FN648730">
    <property type="protein sequence ID" value="CBN80341.1"/>
    <property type="molecule type" value="Genomic_DNA"/>
</dbReference>
<dbReference type="Gene3D" id="2.60.120.330">
    <property type="entry name" value="B-lactam Antibiotic, Isopenicillin N Synthase, Chain"/>
    <property type="match status" value="1"/>
</dbReference>
<organism evidence="5 6">
    <name type="scientific">Ectocarpus siliculosus</name>
    <name type="common">Brown alga</name>
    <name type="synonym">Conferva siliculosa</name>
    <dbReference type="NCBI Taxonomy" id="2880"/>
    <lineage>
        <taxon>Eukaryota</taxon>
        <taxon>Sar</taxon>
        <taxon>Stramenopiles</taxon>
        <taxon>Ochrophyta</taxon>
        <taxon>PX clade</taxon>
        <taxon>Phaeophyceae</taxon>
        <taxon>Ectocarpales</taxon>
        <taxon>Ectocarpaceae</taxon>
        <taxon>Ectocarpus</taxon>
    </lineage>
</organism>
<sequence length="198" mass="22656">MPPVYGDVEMNGPFPSIETCRLQALCRTLEENIAVFTREFNAHKDTFMDNPEKLGYGGRYGRIIVNREEQRFGNHFIDTRKILEASADYMRTQMFNNYANTYVMATSFTVLYPGASIRPHFGPTNYKYRIHLCIDIDGVGGIVTAYGTRCWRVGHIFILDDSYLHAGFYDGTRPRVILMVDIAKPGLTPEHMEHITSD</sequence>
<dbReference type="PANTHER" id="PTHR46332">
    <property type="entry name" value="ASPARTATE BETA-HYDROXYLASE DOMAIN-CONTAINING PROTEIN 2"/>
    <property type="match status" value="1"/>
</dbReference>
<reference evidence="5 6" key="1">
    <citation type="journal article" date="2010" name="Nature">
        <title>The Ectocarpus genome and the independent evolution of multicellularity in brown algae.</title>
        <authorList>
            <person name="Cock J.M."/>
            <person name="Sterck L."/>
            <person name="Rouze P."/>
            <person name="Scornet D."/>
            <person name="Allen A.E."/>
            <person name="Amoutzias G."/>
            <person name="Anthouard V."/>
            <person name="Artiguenave F."/>
            <person name="Aury J.M."/>
            <person name="Badger J.H."/>
            <person name="Beszteri B."/>
            <person name="Billiau K."/>
            <person name="Bonnet E."/>
            <person name="Bothwell J.H."/>
            <person name="Bowler C."/>
            <person name="Boyen C."/>
            <person name="Brownlee C."/>
            <person name="Carrano C.J."/>
            <person name="Charrier B."/>
            <person name="Cho G.Y."/>
            <person name="Coelho S.M."/>
            <person name="Collen J."/>
            <person name="Corre E."/>
            <person name="Da Silva C."/>
            <person name="Delage L."/>
            <person name="Delaroque N."/>
            <person name="Dittami S.M."/>
            <person name="Doulbeau S."/>
            <person name="Elias M."/>
            <person name="Farnham G."/>
            <person name="Gachon C.M."/>
            <person name="Gschloessl B."/>
            <person name="Heesch S."/>
            <person name="Jabbari K."/>
            <person name="Jubin C."/>
            <person name="Kawai H."/>
            <person name="Kimura K."/>
            <person name="Kloareg B."/>
            <person name="Kupper F.C."/>
            <person name="Lang D."/>
            <person name="Le Bail A."/>
            <person name="Leblanc C."/>
            <person name="Lerouge P."/>
            <person name="Lohr M."/>
            <person name="Lopez P.J."/>
            <person name="Martens C."/>
            <person name="Maumus F."/>
            <person name="Michel G."/>
            <person name="Miranda-Saavedra D."/>
            <person name="Morales J."/>
            <person name="Moreau H."/>
            <person name="Motomura T."/>
            <person name="Nagasato C."/>
            <person name="Napoli C.A."/>
            <person name="Nelson D.R."/>
            <person name="Nyvall-Collen P."/>
            <person name="Peters A.F."/>
            <person name="Pommier C."/>
            <person name="Potin P."/>
            <person name="Poulain J."/>
            <person name="Quesneville H."/>
            <person name="Read B."/>
            <person name="Rensing S.A."/>
            <person name="Ritter A."/>
            <person name="Rousvoal S."/>
            <person name="Samanta M."/>
            <person name="Samson G."/>
            <person name="Schroeder D.C."/>
            <person name="Segurens B."/>
            <person name="Strittmatter M."/>
            <person name="Tonon T."/>
            <person name="Tregear J.W."/>
            <person name="Valentin K."/>
            <person name="von Dassow P."/>
            <person name="Yamagishi T."/>
            <person name="Van de Peer Y."/>
            <person name="Wincker P."/>
        </authorList>
    </citation>
    <scope>NUCLEOTIDE SEQUENCE [LARGE SCALE GENOMIC DNA]</scope>
    <source>
        <strain evidence="6">Ec32 / CCAP1310/4</strain>
    </source>
</reference>
<dbReference type="OrthoDB" id="438431at2759"/>
<evidence type="ECO:0000256" key="1">
    <source>
        <dbReference type="ARBA" id="ARBA00007730"/>
    </source>
</evidence>
<gene>
    <name evidence="5" type="ORF">Esi_0052_0091</name>
</gene>
<keyword evidence="2" id="KW-0223">Dioxygenase</keyword>
<dbReference type="GO" id="GO:0051213">
    <property type="term" value="F:dioxygenase activity"/>
    <property type="evidence" value="ECO:0007669"/>
    <property type="project" value="UniProtKB-KW"/>
</dbReference>
<dbReference type="PANTHER" id="PTHR46332:SF5">
    <property type="entry name" value="ASPARTATE BETA-HYDROXYLASE DOMAIN CONTAINING 2"/>
    <property type="match status" value="1"/>
</dbReference>
<dbReference type="Pfam" id="PF05118">
    <property type="entry name" value="Asp_Arg_Hydrox"/>
    <property type="match status" value="1"/>
</dbReference>
<evidence type="ECO:0000313" key="6">
    <source>
        <dbReference type="Proteomes" id="UP000002630"/>
    </source>
</evidence>
<dbReference type="Proteomes" id="UP000002630">
    <property type="component" value="Linkage Group LG16"/>
</dbReference>
<evidence type="ECO:0000256" key="3">
    <source>
        <dbReference type="ARBA" id="ARBA00023002"/>
    </source>
</evidence>
<keyword evidence="6" id="KW-1185">Reference proteome</keyword>
<keyword evidence="3" id="KW-0560">Oxidoreductase</keyword>
<protein>
    <submittedName>
        <fullName evidence="5">Similar to aspartate beta-hydroxylase isoform a</fullName>
    </submittedName>
</protein>
<dbReference type="EMBL" id="FN649741">
    <property type="protein sequence ID" value="CBN80341.1"/>
    <property type="molecule type" value="Genomic_DNA"/>
</dbReference>
<dbReference type="InParanoid" id="D8LP70"/>
<dbReference type="eggNOG" id="KOG3696">
    <property type="taxonomic scope" value="Eukaryota"/>
</dbReference>
<evidence type="ECO:0000313" key="5">
    <source>
        <dbReference type="EMBL" id="CBN80341.1"/>
    </source>
</evidence>
<dbReference type="InterPro" id="IPR051821">
    <property type="entry name" value="Asp/Asn_beta-hydroxylase"/>
</dbReference>
<comment type="similarity">
    <text evidence="1">Belongs to the aspartyl/asparaginyl beta-hydroxylase family.</text>
</comment>
<dbReference type="STRING" id="2880.D8LP70"/>
<evidence type="ECO:0000259" key="4">
    <source>
        <dbReference type="Pfam" id="PF05118"/>
    </source>
</evidence>
<dbReference type="InterPro" id="IPR027443">
    <property type="entry name" value="IPNS-like_sf"/>
</dbReference>
<accession>D8LP70</accession>
<feature type="domain" description="Aspartyl/asparaginy/proline hydroxylase" evidence="4">
    <location>
        <begin position="100"/>
        <end position="185"/>
    </location>
</feature>
<name>D8LP70_ECTSI</name>
<dbReference type="InterPro" id="IPR007803">
    <property type="entry name" value="Asp/Arg/Pro-Hydrxlase"/>
</dbReference>
<dbReference type="SUPFAM" id="SSF51197">
    <property type="entry name" value="Clavaminate synthase-like"/>
    <property type="match status" value="1"/>
</dbReference>
<dbReference type="AlphaFoldDB" id="D8LP70"/>
<dbReference type="GO" id="GO:0016020">
    <property type="term" value="C:membrane"/>
    <property type="evidence" value="ECO:0007669"/>
    <property type="project" value="TreeGrafter"/>
</dbReference>
<proteinExistence type="inferred from homology"/>